<dbReference type="PANTHER" id="PTHR38686:SF1">
    <property type="entry name" value="APOLIPOPROTEIN N-ACYLTRANSFERASE"/>
    <property type="match status" value="1"/>
</dbReference>
<dbReference type="InterPro" id="IPR036526">
    <property type="entry name" value="C-N_Hydrolase_sf"/>
</dbReference>
<feature type="region of interest" description="Disordered" evidence="8">
    <location>
        <begin position="471"/>
        <end position="491"/>
    </location>
</feature>
<feature type="transmembrane region" description="Helical" evidence="9">
    <location>
        <begin position="116"/>
        <end position="137"/>
    </location>
</feature>
<evidence type="ECO:0000259" key="10">
    <source>
        <dbReference type="PROSITE" id="PS50263"/>
    </source>
</evidence>
<dbReference type="InterPro" id="IPR003010">
    <property type="entry name" value="C-N_Hydrolase"/>
</dbReference>
<gene>
    <name evidence="11" type="ORF">M2350_001226</name>
</gene>
<dbReference type="PANTHER" id="PTHR38686">
    <property type="entry name" value="APOLIPOPROTEIN N-ACYLTRANSFERASE"/>
    <property type="match status" value="1"/>
</dbReference>
<feature type="transmembrane region" description="Helical" evidence="9">
    <location>
        <begin position="157"/>
        <end position="181"/>
    </location>
</feature>
<organism evidence="11 12">
    <name type="scientific">Candidatus Fervidibacter sacchari</name>
    <dbReference type="NCBI Taxonomy" id="1448929"/>
    <lineage>
        <taxon>Bacteria</taxon>
        <taxon>Candidatus Fervidibacterota</taxon>
        <taxon>Candidatus Fervidibacter</taxon>
    </lineage>
</organism>
<dbReference type="Proteomes" id="UP001204798">
    <property type="component" value="Unassembled WGS sequence"/>
</dbReference>
<evidence type="ECO:0000313" key="12">
    <source>
        <dbReference type="Proteomes" id="UP001204798"/>
    </source>
</evidence>
<keyword evidence="4 9" id="KW-0812">Transmembrane</keyword>
<keyword evidence="12" id="KW-1185">Reference proteome</keyword>
<reference evidence="11 12" key="1">
    <citation type="submission" date="2022-08" db="EMBL/GenBank/DDBJ databases">
        <title>Bacterial and archaeal communities from various locations to study Microbial Dark Matter (Phase II).</title>
        <authorList>
            <person name="Stepanauskas R."/>
        </authorList>
    </citation>
    <scope>NUCLEOTIDE SEQUENCE [LARGE SCALE GENOMIC DNA]</scope>
    <source>
        <strain evidence="11 12">PD1</strain>
    </source>
</reference>
<feature type="domain" description="CN hydrolase" evidence="10">
    <location>
        <begin position="200"/>
        <end position="414"/>
    </location>
</feature>
<evidence type="ECO:0000256" key="7">
    <source>
        <dbReference type="ARBA" id="ARBA00023315"/>
    </source>
</evidence>
<keyword evidence="3" id="KW-0808">Transferase</keyword>
<dbReference type="Pfam" id="PF00795">
    <property type="entry name" value="CN_hydrolase"/>
    <property type="match status" value="1"/>
</dbReference>
<evidence type="ECO:0000256" key="1">
    <source>
        <dbReference type="ARBA" id="ARBA00004651"/>
    </source>
</evidence>
<dbReference type="PROSITE" id="PS50263">
    <property type="entry name" value="CN_HYDROLASE"/>
    <property type="match status" value="1"/>
</dbReference>
<accession>A0ABT2ELK7</accession>
<feature type="transmembrane region" description="Helical" evidence="9">
    <location>
        <begin position="79"/>
        <end position="104"/>
    </location>
</feature>
<sequence>MKALLLSVVGGLIFGASVPPCRLSVMAYLGLALLLIANSEQIRWGQRALCSILWGLAASVFPIAFSIRIAKIQGATYPVDFGTCLVTLAPFFLLSLVVGIVASISGKLWQTGFWRGFVWILGVSALGVIAERLTFFLPIPVQLAITQTPMRLTVLSLVSFFGVWFASWFVWFFAALIAEVLMSKRVDLAVLGSGIVLAIAILAPVLSPKFEKAVKVALVQPCFDDPLRMAKTVKNAEIIVLPELALGQETDLMRKALSETAAKTGALIVAGLAETDPPYNAAVLVSPEGKELLRHRKIHLFGAERWRFRKGNEVKAHGEIGIAICFDTVFPDVVRELARQGAKIIAVPNTDPPSIGYLLHHLHAAFLPIRAIENDVAILKADLTGLSQVIEPDGRVVAEAPLDKPVVLEEKLRVVRSTTTTPFTRFGDWFVYFCAIMAAVLLILEFAGRVKRDESRPISKERAAVCDSQGFGQMVAEGDDKPVGNGGAQGS</sequence>
<comment type="caution">
    <text evidence="11">The sequence shown here is derived from an EMBL/GenBank/DDBJ whole genome shotgun (WGS) entry which is preliminary data.</text>
</comment>
<dbReference type="SUPFAM" id="SSF56317">
    <property type="entry name" value="Carbon-nitrogen hydrolase"/>
    <property type="match status" value="1"/>
</dbReference>
<name>A0ABT2ELK7_9BACT</name>
<evidence type="ECO:0000313" key="11">
    <source>
        <dbReference type="EMBL" id="MCS3918826.1"/>
    </source>
</evidence>
<dbReference type="Gene3D" id="3.60.110.10">
    <property type="entry name" value="Carbon-nitrogen hydrolase"/>
    <property type="match status" value="1"/>
</dbReference>
<dbReference type="RefSeq" id="WP_259094874.1">
    <property type="nucleotide sequence ID" value="NZ_CP130454.1"/>
</dbReference>
<evidence type="ECO:0000256" key="2">
    <source>
        <dbReference type="ARBA" id="ARBA00022475"/>
    </source>
</evidence>
<evidence type="ECO:0000256" key="9">
    <source>
        <dbReference type="SAM" id="Phobius"/>
    </source>
</evidence>
<dbReference type="EMBL" id="JANUCP010000002">
    <property type="protein sequence ID" value="MCS3918826.1"/>
    <property type="molecule type" value="Genomic_DNA"/>
</dbReference>
<protein>
    <submittedName>
        <fullName evidence="11">Apolipoprotein N-acyltransferase</fullName>
    </submittedName>
</protein>
<proteinExistence type="predicted"/>
<keyword evidence="2" id="KW-1003">Cell membrane</keyword>
<evidence type="ECO:0000256" key="3">
    <source>
        <dbReference type="ARBA" id="ARBA00022679"/>
    </source>
</evidence>
<comment type="subcellular location">
    <subcellularLocation>
        <location evidence="1">Cell membrane</location>
        <topology evidence="1">Multi-pass membrane protein</topology>
    </subcellularLocation>
</comment>
<evidence type="ECO:0000256" key="6">
    <source>
        <dbReference type="ARBA" id="ARBA00023136"/>
    </source>
</evidence>
<keyword evidence="6 9" id="KW-0472">Membrane</keyword>
<evidence type="ECO:0000256" key="8">
    <source>
        <dbReference type="SAM" id="MobiDB-lite"/>
    </source>
</evidence>
<feature type="transmembrane region" description="Helical" evidence="9">
    <location>
        <begin position="49"/>
        <end position="67"/>
    </location>
</feature>
<keyword evidence="5 9" id="KW-1133">Transmembrane helix</keyword>
<feature type="transmembrane region" description="Helical" evidence="9">
    <location>
        <begin position="429"/>
        <end position="447"/>
    </location>
</feature>
<dbReference type="InterPro" id="IPR004563">
    <property type="entry name" value="Apolipo_AcylTrfase"/>
</dbReference>
<feature type="transmembrane region" description="Helical" evidence="9">
    <location>
        <begin position="188"/>
        <end position="206"/>
    </location>
</feature>
<keyword evidence="7" id="KW-0012">Acyltransferase</keyword>
<evidence type="ECO:0000256" key="5">
    <source>
        <dbReference type="ARBA" id="ARBA00022989"/>
    </source>
</evidence>
<evidence type="ECO:0000256" key="4">
    <source>
        <dbReference type="ARBA" id="ARBA00022692"/>
    </source>
</evidence>